<evidence type="ECO:0000313" key="3">
    <source>
        <dbReference type="Proteomes" id="UP000568106"/>
    </source>
</evidence>
<dbReference type="SUPFAM" id="SSF117916">
    <property type="entry name" value="Fe-S cluster assembly (FSCA) domain-like"/>
    <property type="match status" value="1"/>
</dbReference>
<comment type="caution">
    <text evidence="2">The sequence shown here is derived from an EMBL/GenBank/DDBJ whole genome shotgun (WGS) entry which is preliminary data.</text>
</comment>
<dbReference type="GO" id="GO:0016226">
    <property type="term" value="P:iron-sulfur cluster assembly"/>
    <property type="evidence" value="ECO:0007669"/>
    <property type="project" value="InterPro"/>
</dbReference>
<proteinExistence type="predicted"/>
<dbReference type="Proteomes" id="UP000568106">
    <property type="component" value="Unassembled WGS sequence"/>
</dbReference>
<organism evidence="2 3">
    <name type="scientific">Tunturiibacter empetritectus</name>
    <dbReference type="NCBI Taxonomy" id="3069691"/>
    <lineage>
        <taxon>Bacteria</taxon>
        <taxon>Pseudomonadati</taxon>
        <taxon>Acidobacteriota</taxon>
        <taxon>Terriglobia</taxon>
        <taxon>Terriglobales</taxon>
        <taxon>Acidobacteriaceae</taxon>
        <taxon>Tunturiibacter</taxon>
    </lineage>
</organism>
<dbReference type="AlphaFoldDB" id="A0A7W8IIW6"/>
<dbReference type="Gene3D" id="3.30.300.130">
    <property type="entry name" value="Fe-S cluster assembly (FSCA)"/>
    <property type="match status" value="1"/>
</dbReference>
<dbReference type="InterPro" id="IPR001075">
    <property type="entry name" value="NIF_FeS_clus_asmbl_NifU_C"/>
</dbReference>
<dbReference type="InterPro" id="IPR034904">
    <property type="entry name" value="FSCA_dom_sf"/>
</dbReference>
<dbReference type="GO" id="GO:0051536">
    <property type="term" value="F:iron-sulfur cluster binding"/>
    <property type="evidence" value="ECO:0007669"/>
    <property type="project" value="InterPro"/>
</dbReference>
<gene>
    <name evidence="2" type="ORF">HDF09_001672</name>
</gene>
<evidence type="ECO:0000259" key="1">
    <source>
        <dbReference type="Pfam" id="PF01106"/>
    </source>
</evidence>
<accession>A0A7W8IIW6</accession>
<dbReference type="EMBL" id="JACHDY010000002">
    <property type="protein sequence ID" value="MBB5317003.1"/>
    <property type="molecule type" value="Genomic_DNA"/>
</dbReference>
<feature type="domain" description="NIF system FeS cluster assembly NifU C-terminal" evidence="1">
    <location>
        <begin position="93"/>
        <end position="156"/>
    </location>
</feature>
<name>A0A7W8IIW6_9BACT</name>
<dbReference type="GO" id="GO:0005506">
    <property type="term" value="F:iron ion binding"/>
    <property type="evidence" value="ECO:0007669"/>
    <property type="project" value="InterPro"/>
</dbReference>
<protein>
    <submittedName>
        <fullName evidence="2">Fe-S cluster biogenesis protein NfuA</fullName>
    </submittedName>
</protein>
<evidence type="ECO:0000313" key="2">
    <source>
        <dbReference type="EMBL" id="MBB5317003.1"/>
    </source>
</evidence>
<keyword evidence="3" id="KW-1185">Reference proteome</keyword>
<reference evidence="2" key="1">
    <citation type="submission" date="2020-08" db="EMBL/GenBank/DDBJ databases">
        <title>Genomic Encyclopedia of Type Strains, Phase IV (KMG-V): Genome sequencing to study the core and pangenomes of soil and plant-associated prokaryotes.</title>
        <authorList>
            <person name="Whitman W."/>
        </authorList>
    </citation>
    <scope>NUCLEOTIDE SEQUENCE [LARGE SCALE GENOMIC DNA]</scope>
    <source>
        <strain evidence="2">M8UP27</strain>
    </source>
</reference>
<sequence>MANDGEFQEQVRQLGMLIAQFDELPDSDAKVAGRELVQLLMEVHGRGLERAMEIVFDAGNFAPGIVDKMGQDPIVGNLLLLYSLHPDEFETRVQKAIERMRPRLRKLSCTVELEGVHEGAVRVRLSTSGHSCGSSTNDLRSIVEDGMYEFAPDVTSLEVLGLEESTPAGFVTLESLMGQRLAGVGATGNPLERDGVD</sequence>
<dbReference type="Pfam" id="PF01106">
    <property type="entry name" value="NifU"/>
    <property type="match status" value="1"/>
</dbReference>